<feature type="compositionally biased region" description="Basic and acidic residues" evidence="2">
    <location>
        <begin position="31"/>
        <end position="44"/>
    </location>
</feature>
<name>W2G7T7_PHYNI</name>
<keyword evidence="1" id="KW-0479">Metal-binding</keyword>
<proteinExistence type="predicted"/>
<dbReference type="SUPFAM" id="SSF57756">
    <property type="entry name" value="Retrovirus zinc finger-like domains"/>
    <property type="match status" value="1"/>
</dbReference>
<dbReference type="EMBL" id="KI688246">
    <property type="protein sequence ID" value="ETK78271.1"/>
    <property type="molecule type" value="Genomic_DNA"/>
</dbReference>
<accession>W2G7T7</accession>
<dbReference type="SMART" id="SM00343">
    <property type="entry name" value="ZnF_C2HC"/>
    <property type="match status" value="1"/>
</dbReference>
<feature type="domain" description="CCHC-type" evidence="3">
    <location>
        <begin position="291"/>
        <end position="305"/>
    </location>
</feature>
<evidence type="ECO:0000313" key="4">
    <source>
        <dbReference type="EMBL" id="ETK78271.1"/>
    </source>
</evidence>
<dbReference type="Pfam" id="PF00098">
    <property type="entry name" value="zf-CCHC"/>
    <property type="match status" value="1"/>
</dbReference>
<feature type="compositionally biased region" description="Low complexity" evidence="2">
    <location>
        <begin position="45"/>
        <end position="60"/>
    </location>
</feature>
<dbReference type="PROSITE" id="PS50158">
    <property type="entry name" value="ZF_CCHC"/>
    <property type="match status" value="1"/>
</dbReference>
<organism evidence="4">
    <name type="scientific">Phytophthora nicotianae</name>
    <name type="common">Potato buckeye rot agent</name>
    <name type="synonym">Phytophthora parasitica</name>
    <dbReference type="NCBI Taxonomy" id="4792"/>
    <lineage>
        <taxon>Eukaryota</taxon>
        <taxon>Sar</taxon>
        <taxon>Stramenopiles</taxon>
        <taxon>Oomycota</taxon>
        <taxon>Peronosporomycetes</taxon>
        <taxon>Peronosporales</taxon>
        <taxon>Peronosporaceae</taxon>
        <taxon>Phytophthora</taxon>
    </lineage>
</organism>
<dbReference type="GO" id="GO:0008270">
    <property type="term" value="F:zinc ion binding"/>
    <property type="evidence" value="ECO:0007669"/>
    <property type="project" value="UniProtKB-KW"/>
</dbReference>
<feature type="compositionally biased region" description="Basic and acidic residues" evidence="2">
    <location>
        <begin position="281"/>
        <end position="291"/>
    </location>
</feature>
<reference evidence="4" key="1">
    <citation type="submission" date="2013-11" db="EMBL/GenBank/DDBJ databases">
        <title>The Genome Sequence of Phytophthora parasitica CJ02B3.</title>
        <authorList>
            <consortium name="The Broad Institute Genomics Platform"/>
            <person name="Russ C."/>
            <person name="Tyler B."/>
            <person name="Panabieres F."/>
            <person name="Shan W."/>
            <person name="Tripathy S."/>
            <person name="Grunwald N."/>
            <person name="Machado M."/>
            <person name="Johnson C.S."/>
            <person name="Arredondo F."/>
            <person name="Hong C."/>
            <person name="Coffey M."/>
            <person name="Young S.K."/>
            <person name="Zeng Q."/>
            <person name="Gargeya S."/>
            <person name="Fitzgerald M."/>
            <person name="Abouelleil A."/>
            <person name="Alvarado L."/>
            <person name="Chapman S.B."/>
            <person name="Gainer-Dewar J."/>
            <person name="Goldberg J."/>
            <person name="Griggs A."/>
            <person name="Gujja S."/>
            <person name="Hansen M."/>
            <person name="Howarth C."/>
            <person name="Imamovic A."/>
            <person name="Ireland A."/>
            <person name="Larimer J."/>
            <person name="McCowan C."/>
            <person name="Murphy C."/>
            <person name="Pearson M."/>
            <person name="Poon T.W."/>
            <person name="Priest M."/>
            <person name="Roberts A."/>
            <person name="Saif S."/>
            <person name="Shea T."/>
            <person name="Sykes S."/>
            <person name="Wortman J."/>
            <person name="Nusbaum C."/>
            <person name="Birren B."/>
        </authorList>
    </citation>
    <scope>NUCLEOTIDE SEQUENCE [LARGE SCALE GENOMIC DNA]</scope>
    <source>
        <strain evidence="4">CJ02B3</strain>
    </source>
</reference>
<evidence type="ECO:0000256" key="1">
    <source>
        <dbReference type="PROSITE-ProRule" id="PRU00047"/>
    </source>
</evidence>
<dbReference type="InterPro" id="IPR001878">
    <property type="entry name" value="Znf_CCHC"/>
</dbReference>
<gene>
    <name evidence="4" type="ORF">L915_15657</name>
</gene>
<feature type="region of interest" description="Disordered" evidence="2">
    <location>
        <begin position="231"/>
        <end position="294"/>
    </location>
</feature>
<sequence>MSRREPRPRGALNHALHRAYDALFPHRRRDPARLEESRRVDTDRSSGQPPSAASLQPPSGTSLPMGHEPTLTPAAPTAATPSATLQAETQSSALVPVASPAPAEPSEVLTVDSLRDLLAESAVQCHKGLSDITWTKLKDALLRRYGERPDLAQAEWRVMQRTMMPGETFADFAAGLRDAAGQNRLVKLESAPTTLGEAVNTAMKIDDSSYNVALGMINNGQAWAMNPAQTAVQMDDEDASSNEEAEVPSSPPRKKNRNARVRQTKAPDKTPGFKPPNSERPGGKRPGEESKCYACGQSGHFARDCIDPAAQPRNEAYLAERKARQTSAENDSRA</sequence>
<dbReference type="InterPro" id="IPR036875">
    <property type="entry name" value="Znf_CCHC_sf"/>
</dbReference>
<feature type="compositionally biased region" description="Acidic residues" evidence="2">
    <location>
        <begin position="234"/>
        <end position="246"/>
    </location>
</feature>
<feature type="compositionally biased region" description="Basic residues" evidence="2">
    <location>
        <begin position="252"/>
        <end position="263"/>
    </location>
</feature>
<feature type="region of interest" description="Disordered" evidence="2">
    <location>
        <begin position="1"/>
        <end position="99"/>
    </location>
</feature>
<dbReference type="GO" id="GO:0003676">
    <property type="term" value="F:nucleic acid binding"/>
    <property type="evidence" value="ECO:0007669"/>
    <property type="project" value="InterPro"/>
</dbReference>
<protein>
    <recommendedName>
        <fullName evidence="3">CCHC-type domain-containing protein</fullName>
    </recommendedName>
</protein>
<evidence type="ECO:0000256" key="2">
    <source>
        <dbReference type="SAM" id="MobiDB-lite"/>
    </source>
</evidence>
<keyword evidence="1" id="KW-0862">Zinc</keyword>
<dbReference type="Gene3D" id="4.10.60.10">
    <property type="entry name" value="Zinc finger, CCHC-type"/>
    <property type="match status" value="1"/>
</dbReference>
<dbReference type="Proteomes" id="UP000053236">
    <property type="component" value="Unassembled WGS sequence"/>
</dbReference>
<dbReference type="AlphaFoldDB" id="W2G7T7"/>
<feature type="compositionally biased region" description="Low complexity" evidence="2">
    <location>
        <begin position="69"/>
        <end position="99"/>
    </location>
</feature>
<dbReference type="VEuPathDB" id="FungiDB:PPTG_23775"/>
<keyword evidence="1" id="KW-0863">Zinc-finger</keyword>
<evidence type="ECO:0000259" key="3">
    <source>
        <dbReference type="PROSITE" id="PS50158"/>
    </source>
</evidence>